<feature type="domain" description="HTH tetR-type" evidence="3">
    <location>
        <begin position="3"/>
        <end position="63"/>
    </location>
</feature>
<evidence type="ECO:0000313" key="4">
    <source>
        <dbReference type="EMBL" id="SNZ02927.1"/>
    </source>
</evidence>
<dbReference type="EMBL" id="OBEI01000001">
    <property type="protein sequence ID" value="SNZ02927.1"/>
    <property type="molecule type" value="Genomic_DNA"/>
</dbReference>
<gene>
    <name evidence="4" type="ORF">SAMN06265182_0247</name>
</gene>
<protein>
    <submittedName>
        <fullName evidence="4">Transcriptional regulator, TetR family</fullName>
    </submittedName>
</protein>
<proteinExistence type="predicted"/>
<dbReference type="PANTHER" id="PTHR43479">
    <property type="entry name" value="ACREF/ENVCD OPERON REPRESSOR-RELATED"/>
    <property type="match status" value="1"/>
</dbReference>
<dbReference type="PROSITE" id="PS50977">
    <property type="entry name" value="HTH_TETR_2"/>
    <property type="match status" value="1"/>
</dbReference>
<dbReference type="Gene3D" id="1.10.10.60">
    <property type="entry name" value="Homeodomain-like"/>
    <property type="match status" value="1"/>
</dbReference>
<keyword evidence="1 2" id="KW-0238">DNA-binding</keyword>
<name>A0A285N2A6_9AQUI</name>
<dbReference type="PANTHER" id="PTHR43479:SF11">
    <property type="entry name" value="ACREF_ENVCD OPERON REPRESSOR-RELATED"/>
    <property type="match status" value="1"/>
</dbReference>
<dbReference type="AlphaFoldDB" id="A0A285N2A6"/>
<feature type="DNA-binding region" description="H-T-H motif" evidence="2">
    <location>
        <begin position="26"/>
        <end position="45"/>
    </location>
</feature>
<evidence type="ECO:0000313" key="5">
    <source>
        <dbReference type="Proteomes" id="UP000219036"/>
    </source>
</evidence>
<dbReference type="InterPro" id="IPR050624">
    <property type="entry name" value="HTH-type_Tx_Regulator"/>
</dbReference>
<dbReference type="InterPro" id="IPR001647">
    <property type="entry name" value="HTH_TetR"/>
</dbReference>
<reference evidence="5" key="1">
    <citation type="submission" date="2017-09" db="EMBL/GenBank/DDBJ databases">
        <authorList>
            <person name="Varghese N."/>
            <person name="Submissions S."/>
        </authorList>
    </citation>
    <scope>NUCLEOTIDE SEQUENCE [LARGE SCALE GENOMIC DNA]</scope>
    <source>
        <strain evidence="5">DSM 15103</strain>
    </source>
</reference>
<organism evidence="4 5">
    <name type="scientific">Persephonella hydrogeniphila</name>
    <dbReference type="NCBI Taxonomy" id="198703"/>
    <lineage>
        <taxon>Bacteria</taxon>
        <taxon>Pseudomonadati</taxon>
        <taxon>Aquificota</taxon>
        <taxon>Aquificia</taxon>
        <taxon>Aquificales</taxon>
        <taxon>Hydrogenothermaceae</taxon>
        <taxon>Persephonella</taxon>
    </lineage>
</organism>
<dbReference type="SUPFAM" id="SSF46689">
    <property type="entry name" value="Homeodomain-like"/>
    <property type="match status" value="1"/>
</dbReference>
<dbReference type="PRINTS" id="PR00455">
    <property type="entry name" value="HTHTETR"/>
</dbReference>
<dbReference type="RefSeq" id="WP_096999447.1">
    <property type="nucleotide sequence ID" value="NZ_OBEI01000001.1"/>
</dbReference>
<keyword evidence="5" id="KW-1185">Reference proteome</keyword>
<dbReference type="Pfam" id="PF00440">
    <property type="entry name" value="TetR_N"/>
    <property type="match status" value="1"/>
</dbReference>
<dbReference type="InterPro" id="IPR009057">
    <property type="entry name" value="Homeodomain-like_sf"/>
</dbReference>
<sequence length="179" mass="21160">MSQSTREKLINSAIKVFSNKGYFNTKISDIVKDAGLAQGTFYIYFKSKKDIFAEIVNFVVYEIEDTIRKFEEKEGNSTQIIKEFAREILEILYKFKDIAYIFFFQAICMEEEFRKINIETSQKIKEFYQKKIKDELKAEILIGYGKRVVEFDLLIEKRDKDYVINKFLSAVDLIVGEEK</sequence>
<evidence type="ECO:0000259" key="3">
    <source>
        <dbReference type="PROSITE" id="PS50977"/>
    </source>
</evidence>
<evidence type="ECO:0000256" key="2">
    <source>
        <dbReference type="PROSITE-ProRule" id="PRU00335"/>
    </source>
</evidence>
<dbReference type="OrthoDB" id="13453at2"/>
<accession>A0A285N2A6</accession>
<dbReference type="Gene3D" id="1.10.357.10">
    <property type="entry name" value="Tetracycline Repressor, domain 2"/>
    <property type="match status" value="1"/>
</dbReference>
<dbReference type="Proteomes" id="UP000219036">
    <property type="component" value="Unassembled WGS sequence"/>
</dbReference>
<dbReference type="GO" id="GO:0003677">
    <property type="term" value="F:DNA binding"/>
    <property type="evidence" value="ECO:0007669"/>
    <property type="project" value="UniProtKB-UniRule"/>
</dbReference>
<evidence type="ECO:0000256" key="1">
    <source>
        <dbReference type="ARBA" id="ARBA00023125"/>
    </source>
</evidence>